<evidence type="ECO:0000313" key="2">
    <source>
        <dbReference type="EMBL" id="DAF89708.1"/>
    </source>
</evidence>
<dbReference type="GO" id="GO:0008237">
    <property type="term" value="F:metallopeptidase activity"/>
    <property type="evidence" value="ECO:0007669"/>
    <property type="project" value="InterPro"/>
</dbReference>
<feature type="region of interest" description="Disordered" evidence="1">
    <location>
        <begin position="1"/>
        <end position="32"/>
    </location>
</feature>
<dbReference type="Gene3D" id="3.40.390.10">
    <property type="entry name" value="Collagenase (Catalytic Domain)"/>
    <property type="match status" value="1"/>
</dbReference>
<protein>
    <submittedName>
        <fullName evidence="2">Lethal factor</fullName>
    </submittedName>
</protein>
<proteinExistence type="predicted"/>
<dbReference type="InterPro" id="IPR024079">
    <property type="entry name" value="MetalloPept_cat_dom_sf"/>
</dbReference>
<organism evidence="2">
    <name type="scientific">Siphoviridae sp. ctCS019</name>
    <dbReference type="NCBI Taxonomy" id="2825378"/>
    <lineage>
        <taxon>Viruses</taxon>
        <taxon>Duplodnaviria</taxon>
        <taxon>Heunggongvirae</taxon>
        <taxon>Uroviricota</taxon>
        <taxon>Caudoviricetes</taxon>
    </lineage>
</organism>
<dbReference type="SUPFAM" id="SSF55486">
    <property type="entry name" value="Metalloproteases ('zincins'), catalytic domain"/>
    <property type="match status" value="1"/>
</dbReference>
<feature type="compositionally biased region" description="Polar residues" evidence="1">
    <location>
        <begin position="1"/>
        <end position="11"/>
    </location>
</feature>
<feature type="compositionally biased region" description="Polar residues" evidence="1">
    <location>
        <begin position="19"/>
        <end position="32"/>
    </location>
</feature>
<name>A0A8S5U5I4_9CAUD</name>
<sequence>MGRNSGGSNNYAKGGSSPIAVNSNGRKLTQKQVGKMLTTATSTGGMKNRDMEKQINRAISRYEKVMGVRERHVRLADIDGAYGVTYIGANGSQGIYLSRRHFDTSKRKFEAAYKKSNYDNGFKNVTNRAAQHTVTHELAHATWTSSYSSAKHKAAGKEISSLYKAWSKDKKKKGYGSYGKTNVDEFWAEVVTKGIHGKSDKYTKKAIGIAKKYKL</sequence>
<evidence type="ECO:0000256" key="1">
    <source>
        <dbReference type="SAM" id="MobiDB-lite"/>
    </source>
</evidence>
<accession>A0A8S5U5I4</accession>
<dbReference type="EMBL" id="BK016015">
    <property type="protein sequence ID" value="DAF89708.1"/>
    <property type="molecule type" value="Genomic_DNA"/>
</dbReference>
<reference evidence="2" key="1">
    <citation type="journal article" date="2021" name="Proc. Natl. Acad. Sci. U.S.A.">
        <title>A Catalog of Tens of Thousands of Viruses from Human Metagenomes Reveals Hidden Associations with Chronic Diseases.</title>
        <authorList>
            <person name="Tisza M.J."/>
            <person name="Buck C.B."/>
        </authorList>
    </citation>
    <scope>NUCLEOTIDE SEQUENCE</scope>
    <source>
        <strain evidence="2">CtCS019</strain>
    </source>
</reference>